<comment type="caution">
    <text evidence="1">The sequence shown here is derived from an EMBL/GenBank/DDBJ whole genome shotgun (WGS) entry which is preliminary data.</text>
</comment>
<sequence>MDFKKAIIQVAITRIGDHLIIQGCFYHLCQSSHMKLQELRLKNKYDNDNNFSHYCSMVDSLAFSPLHKVIEGMGATQWRI</sequence>
<accession>A0A6G0Y4M2</accession>
<dbReference type="OrthoDB" id="10029846at2759"/>
<keyword evidence="2" id="KW-1185">Reference proteome</keyword>
<dbReference type="EMBL" id="VUJU01006305">
    <property type="protein sequence ID" value="KAF0748898.1"/>
    <property type="molecule type" value="Genomic_DNA"/>
</dbReference>
<organism evidence="1 2">
    <name type="scientific">Aphis craccivora</name>
    <name type="common">Cowpea aphid</name>
    <dbReference type="NCBI Taxonomy" id="307492"/>
    <lineage>
        <taxon>Eukaryota</taxon>
        <taxon>Metazoa</taxon>
        <taxon>Ecdysozoa</taxon>
        <taxon>Arthropoda</taxon>
        <taxon>Hexapoda</taxon>
        <taxon>Insecta</taxon>
        <taxon>Pterygota</taxon>
        <taxon>Neoptera</taxon>
        <taxon>Paraneoptera</taxon>
        <taxon>Hemiptera</taxon>
        <taxon>Sternorrhyncha</taxon>
        <taxon>Aphidomorpha</taxon>
        <taxon>Aphidoidea</taxon>
        <taxon>Aphididae</taxon>
        <taxon>Aphidini</taxon>
        <taxon>Aphis</taxon>
        <taxon>Aphis</taxon>
    </lineage>
</organism>
<evidence type="ECO:0000313" key="2">
    <source>
        <dbReference type="Proteomes" id="UP000478052"/>
    </source>
</evidence>
<evidence type="ECO:0000313" key="1">
    <source>
        <dbReference type="EMBL" id="KAF0748898.1"/>
    </source>
</evidence>
<reference evidence="1 2" key="1">
    <citation type="submission" date="2019-08" db="EMBL/GenBank/DDBJ databases">
        <title>Whole genome of Aphis craccivora.</title>
        <authorList>
            <person name="Voronova N.V."/>
            <person name="Shulinski R.S."/>
            <person name="Bandarenka Y.V."/>
            <person name="Zhorov D.G."/>
            <person name="Warner D."/>
        </authorList>
    </citation>
    <scope>NUCLEOTIDE SEQUENCE [LARGE SCALE GENOMIC DNA]</scope>
    <source>
        <strain evidence="1">180601</strain>
        <tissue evidence="1">Whole Body</tissue>
    </source>
</reference>
<dbReference type="AlphaFoldDB" id="A0A6G0Y4M2"/>
<proteinExistence type="predicted"/>
<gene>
    <name evidence="1" type="ORF">FWK35_00021299</name>
</gene>
<protein>
    <submittedName>
        <fullName evidence="1">MULE domain-containing protein</fullName>
    </submittedName>
</protein>
<dbReference type="Proteomes" id="UP000478052">
    <property type="component" value="Unassembled WGS sequence"/>
</dbReference>
<name>A0A6G0Y4M2_APHCR</name>